<dbReference type="PROSITE" id="PS50088">
    <property type="entry name" value="ANK_REPEAT"/>
    <property type="match status" value="1"/>
</dbReference>
<sequence length="193" mass="21588">MPHAFHIANAERAMDVVRLSSAARHERKSGVSFCRAEHQSFDHERSTNSSSTTKTLPRPVSFRTFSKKSSAESRRAAELEQQAQLQAFLRRHGLHNIHKPQLPKGCFLWRTETMYALHHAVAENNDEMVRLLLAFGADPCQKTSRGRTAAQLAKDLGKAEEIVEHLEIAISGSNQQALELSLSSEGQLVEVHL</sequence>
<accession>A0ABP0LNX9</accession>
<organism evidence="3 4">
    <name type="scientific">Durusdinium trenchii</name>
    <dbReference type="NCBI Taxonomy" id="1381693"/>
    <lineage>
        <taxon>Eukaryota</taxon>
        <taxon>Sar</taxon>
        <taxon>Alveolata</taxon>
        <taxon>Dinophyceae</taxon>
        <taxon>Suessiales</taxon>
        <taxon>Symbiodiniaceae</taxon>
        <taxon>Durusdinium</taxon>
    </lineage>
</organism>
<feature type="repeat" description="ANK" evidence="1">
    <location>
        <begin position="112"/>
        <end position="144"/>
    </location>
</feature>
<dbReference type="InterPro" id="IPR036770">
    <property type="entry name" value="Ankyrin_rpt-contain_sf"/>
</dbReference>
<gene>
    <name evidence="3" type="ORF">SCF082_LOCUS23702</name>
</gene>
<dbReference type="InterPro" id="IPR002110">
    <property type="entry name" value="Ankyrin_rpt"/>
</dbReference>
<evidence type="ECO:0000256" key="1">
    <source>
        <dbReference type="PROSITE-ProRule" id="PRU00023"/>
    </source>
</evidence>
<dbReference type="Gene3D" id="1.25.40.20">
    <property type="entry name" value="Ankyrin repeat-containing domain"/>
    <property type="match status" value="1"/>
</dbReference>
<evidence type="ECO:0000256" key="2">
    <source>
        <dbReference type="SAM" id="MobiDB-lite"/>
    </source>
</evidence>
<dbReference type="Pfam" id="PF13857">
    <property type="entry name" value="Ank_5"/>
    <property type="match status" value="1"/>
</dbReference>
<reference evidence="3 4" key="1">
    <citation type="submission" date="2024-02" db="EMBL/GenBank/DDBJ databases">
        <authorList>
            <person name="Chen Y."/>
            <person name="Shah S."/>
            <person name="Dougan E. K."/>
            <person name="Thang M."/>
            <person name="Chan C."/>
        </authorList>
    </citation>
    <scope>NUCLEOTIDE SEQUENCE [LARGE SCALE GENOMIC DNA]</scope>
</reference>
<keyword evidence="1" id="KW-0040">ANK repeat</keyword>
<name>A0ABP0LNX9_9DINO</name>
<dbReference type="PROSITE" id="PS50297">
    <property type="entry name" value="ANK_REP_REGION"/>
    <property type="match status" value="1"/>
</dbReference>
<evidence type="ECO:0000313" key="3">
    <source>
        <dbReference type="EMBL" id="CAK9040906.1"/>
    </source>
</evidence>
<dbReference type="SUPFAM" id="SSF48403">
    <property type="entry name" value="Ankyrin repeat"/>
    <property type="match status" value="1"/>
</dbReference>
<dbReference type="Proteomes" id="UP001642464">
    <property type="component" value="Unassembled WGS sequence"/>
</dbReference>
<evidence type="ECO:0000313" key="4">
    <source>
        <dbReference type="Proteomes" id="UP001642464"/>
    </source>
</evidence>
<dbReference type="EMBL" id="CAXAMM010017335">
    <property type="protein sequence ID" value="CAK9040906.1"/>
    <property type="molecule type" value="Genomic_DNA"/>
</dbReference>
<protein>
    <submittedName>
        <fullName evidence="3">Uncharacterized protein</fullName>
    </submittedName>
</protein>
<feature type="region of interest" description="Disordered" evidence="2">
    <location>
        <begin position="38"/>
        <end position="59"/>
    </location>
</feature>
<proteinExistence type="predicted"/>
<comment type="caution">
    <text evidence="3">The sequence shown here is derived from an EMBL/GenBank/DDBJ whole genome shotgun (WGS) entry which is preliminary data.</text>
</comment>
<keyword evidence="4" id="KW-1185">Reference proteome</keyword>